<dbReference type="InterPro" id="IPR056309">
    <property type="entry name" value="CGL160/ATPI_dom"/>
</dbReference>
<comment type="subcellular location">
    <subcellularLocation>
        <location evidence="1">Membrane</location>
        <topology evidence="1">Multi-pass membrane protein</topology>
    </subcellularLocation>
</comment>
<evidence type="ECO:0000256" key="2">
    <source>
        <dbReference type="ARBA" id="ARBA00022692"/>
    </source>
</evidence>
<dbReference type="PANTHER" id="PTHR34118">
    <property type="entry name" value="NF-KAPPA-B INHIBITOR-LIKE PROTEIN-RELATED"/>
    <property type="match status" value="1"/>
</dbReference>
<proteinExistence type="predicted"/>
<evidence type="ECO:0000313" key="7">
    <source>
        <dbReference type="EMBL" id="AGY58483.1"/>
    </source>
</evidence>
<evidence type="ECO:0000256" key="3">
    <source>
        <dbReference type="ARBA" id="ARBA00022989"/>
    </source>
</evidence>
<evidence type="ECO:0000256" key="4">
    <source>
        <dbReference type="ARBA" id="ARBA00023136"/>
    </source>
</evidence>
<dbReference type="Proteomes" id="UP000017396">
    <property type="component" value="Chromosome"/>
</dbReference>
<dbReference type="HOGENOM" id="CLU_131568_1_1_3"/>
<feature type="transmembrane region" description="Helical" evidence="5">
    <location>
        <begin position="29"/>
        <end position="47"/>
    </location>
</feature>
<dbReference type="STRING" id="1183438.GKIL_2237"/>
<evidence type="ECO:0000313" key="8">
    <source>
        <dbReference type="Proteomes" id="UP000017396"/>
    </source>
</evidence>
<feature type="domain" description="CGL160/ATPI" evidence="6">
    <location>
        <begin position="18"/>
        <end position="124"/>
    </location>
</feature>
<evidence type="ECO:0000256" key="5">
    <source>
        <dbReference type="SAM" id="Phobius"/>
    </source>
</evidence>
<dbReference type="eggNOG" id="ENOG5032SW6">
    <property type="taxonomic scope" value="Bacteria"/>
</dbReference>
<dbReference type="AlphaFoldDB" id="U5QHY9"/>
<dbReference type="KEGG" id="glj:GKIL_2237"/>
<keyword evidence="3 5" id="KW-1133">Transmembrane helix</keyword>
<accession>U5QHY9</accession>
<keyword evidence="8" id="KW-1185">Reference proteome</keyword>
<sequence>MVSELQADGSQPGAAEDPLAEYKALKRRIYLTTMAIAAAAFAIVLVTYSFNTALSYLVGAASGLLYLRMLDRSVSGIGAAGGKVGSFGRIGVFAAVMILVIKSGTLQILPAFFGFLTVKAAILFDTLRTLYGEGNWAGTRRIGG</sequence>
<evidence type="ECO:0000256" key="1">
    <source>
        <dbReference type="ARBA" id="ARBA00004141"/>
    </source>
</evidence>
<keyword evidence="2 5" id="KW-0812">Transmembrane</keyword>
<gene>
    <name evidence="7" type="ORF">GKIL_2237</name>
</gene>
<dbReference type="GO" id="GO:0016020">
    <property type="term" value="C:membrane"/>
    <property type="evidence" value="ECO:0007669"/>
    <property type="project" value="UniProtKB-SubCell"/>
</dbReference>
<dbReference type="PANTHER" id="PTHR34118:SF6">
    <property type="entry name" value="PROTEIN CONSERVED ONLY IN THE GREEN LINEAGE 160, CHLOROPLASTIC"/>
    <property type="match status" value="1"/>
</dbReference>
<keyword evidence="4 5" id="KW-0472">Membrane</keyword>
<dbReference type="EMBL" id="CP003587">
    <property type="protein sequence ID" value="AGY58483.1"/>
    <property type="molecule type" value="Genomic_DNA"/>
</dbReference>
<dbReference type="RefSeq" id="WP_023173639.1">
    <property type="nucleotide sequence ID" value="NC_022600.1"/>
</dbReference>
<protein>
    <recommendedName>
        <fullName evidence="6">CGL160/ATPI domain-containing protein</fullName>
    </recommendedName>
</protein>
<reference evidence="7 8" key="1">
    <citation type="journal article" date="2013" name="PLoS ONE">
        <title>Cultivation and Complete Genome Sequencing of Gloeobacter kilaueensis sp. nov., from a Lava Cave in Kilauea Caldera, Hawai'i.</title>
        <authorList>
            <person name="Saw J.H."/>
            <person name="Schatz M."/>
            <person name="Brown M.V."/>
            <person name="Kunkel D.D."/>
            <person name="Foster J.S."/>
            <person name="Shick H."/>
            <person name="Christensen S."/>
            <person name="Hou S."/>
            <person name="Wan X."/>
            <person name="Donachie S.P."/>
        </authorList>
    </citation>
    <scope>NUCLEOTIDE SEQUENCE [LARGE SCALE GENOMIC DNA]</scope>
    <source>
        <strain evidence="8">JS</strain>
    </source>
</reference>
<dbReference type="OrthoDB" id="462305at2"/>
<organism evidence="7 8">
    <name type="scientific">Gloeobacter kilaueensis (strain ATCC BAA-2537 / CCAP 1431/1 / ULC 316 / JS1)</name>
    <dbReference type="NCBI Taxonomy" id="1183438"/>
    <lineage>
        <taxon>Bacteria</taxon>
        <taxon>Bacillati</taxon>
        <taxon>Cyanobacteriota</taxon>
        <taxon>Cyanophyceae</taxon>
        <taxon>Gloeobacterales</taxon>
        <taxon>Gloeobacteraceae</taxon>
        <taxon>Gloeobacter</taxon>
    </lineage>
</organism>
<name>U5QHY9_GLOK1</name>
<dbReference type="Pfam" id="PF24763">
    <property type="entry name" value="CGL160_C"/>
    <property type="match status" value="1"/>
</dbReference>
<evidence type="ECO:0000259" key="6">
    <source>
        <dbReference type="Pfam" id="PF24763"/>
    </source>
</evidence>